<dbReference type="Gene3D" id="3.40.1780.10">
    <property type="entry name" value="QueA-like"/>
    <property type="match status" value="2"/>
</dbReference>
<dbReference type="AlphaFoldDB" id="A0A4R4KQA3"/>
<keyword evidence="1 5" id="KW-0963">Cytoplasm</keyword>
<keyword evidence="4 5" id="KW-0671">Queuosine biosynthesis</keyword>
<evidence type="ECO:0000256" key="1">
    <source>
        <dbReference type="ARBA" id="ARBA00022490"/>
    </source>
</evidence>
<evidence type="ECO:0000313" key="7">
    <source>
        <dbReference type="Proteomes" id="UP000295706"/>
    </source>
</evidence>
<dbReference type="GO" id="GO:0051075">
    <property type="term" value="F:S-adenosylmethionine:tRNA ribosyltransferase-isomerase activity"/>
    <property type="evidence" value="ECO:0007669"/>
    <property type="project" value="UniProtKB-EC"/>
</dbReference>
<comment type="similarity">
    <text evidence="5">Belongs to the QueA family.</text>
</comment>
<keyword evidence="6" id="KW-0413">Isomerase</keyword>
<dbReference type="GO" id="GO:0005737">
    <property type="term" value="C:cytoplasm"/>
    <property type="evidence" value="ECO:0007669"/>
    <property type="project" value="UniProtKB-SubCell"/>
</dbReference>
<dbReference type="Proteomes" id="UP000295706">
    <property type="component" value="Unassembled WGS sequence"/>
</dbReference>
<dbReference type="EMBL" id="SMJU01000001">
    <property type="protein sequence ID" value="TDB68769.1"/>
    <property type="molecule type" value="Genomic_DNA"/>
</dbReference>
<dbReference type="SUPFAM" id="SSF111337">
    <property type="entry name" value="QueA-like"/>
    <property type="match status" value="1"/>
</dbReference>
<dbReference type="PANTHER" id="PTHR30307">
    <property type="entry name" value="S-ADENOSYLMETHIONINE:TRNA RIBOSYLTRANSFERASE-ISOMERASE"/>
    <property type="match status" value="1"/>
</dbReference>
<name>A0A4R4KQA3_9BACT</name>
<accession>A0A4R4KQA3</accession>
<dbReference type="Gene3D" id="2.40.10.240">
    <property type="entry name" value="QueA-like"/>
    <property type="match status" value="1"/>
</dbReference>
<dbReference type="HAMAP" id="MF_00113">
    <property type="entry name" value="QueA"/>
    <property type="match status" value="1"/>
</dbReference>
<proteinExistence type="inferred from homology"/>
<sequence length="413" mass="47109">MQENWQSQADALLLSEFTYDLPDERIARYPVSPRHDSRLLIYEQSNIEHTHFHQLTNYLPAQSLLVFNDTRVIPARVYFQKSTGATIEVLLLNPEAPTTNINEAMLAKQASVWTCMIGNKKRWKLADTLSKILTINNQSVLLRAAYANYEQNQVELSWDTDATFLEIVQALGEIPLPPYLNRNTEERDLDTYQTVYARQEGAVAAPTAGLHFTETVLNQLEAKGIKRSFLTLHVGAGTFQPIKVENVINHSMHSEQIVFTRAFIEQLLVQNGPIVAVGTTSMRSLESLYWFGVKLYRKESTTFWIEKLYPYSISESDAPSLTQSLEAILEQMMLENKDEVTGQTEIFIFPGYSFKVCDGLITNYHQPGSTLILLVAAFVGQNWKQIYEAAYLHGYRFLSYGDSSLLWRNQRSV</sequence>
<dbReference type="RefSeq" id="WP_132113164.1">
    <property type="nucleotide sequence ID" value="NZ_SMJU01000001.1"/>
</dbReference>
<dbReference type="InterPro" id="IPR036100">
    <property type="entry name" value="QueA_sf"/>
</dbReference>
<evidence type="ECO:0000256" key="3">
    <source>
        <dbReference type="ARBA" id="ARBA00022691"/>
    </source>
</evidence>
<keyword evidence="3 5" id="KW-0949">S-adenosyl-L-methionine</keyword>
<dbReference type="GO" id="GO:0008616">
    <property type="term" value="P:tRNA queuosine(34) biosynthetic process"/>
    <property type="evidence" value="ECO:0007669"/>
    <property type="project" value="UniProtKB-UniRule"/>
</dbReference>
<comment type="function">
    <text evidence="5">Transfers and isomerizes the ribose moiety from AdoMet to the 7-aminomethyl group of 7-deazaguanine (preQ1-tRNA) to give epoxyqueuosine (oQ-tRNA).</text>
</comment>
<evidence type="ECO:0000256" key="5">
    <source>
        <dbReference type="HAMAP-Rule" id="MF_00113"/>
    </source>
</evidence>
<dbReference type="InterPro" id="IPR042118">
    <property type="entry name" value="QueA_dom1"/>
</dbReference>
<protein>
    <recommendedName>
        <fullName evidence="5">S-adenosylmethionine:tRNA ribosyltransferase-isomerase</fullName>
        <ecNumber evidence="5">2.4.99.17</ecNumber>
    </recommendedName>
    <alternativeName>
        <fullName evidence="5">Queuosine biosynthesis protein QueA</fullName>
    </alternativeName>
</protein>
<dbReference type="InterPro" id="IPR042119">
    <property type="entry name" value="QueA_dom2"/>
</dbReference>
<dbReference type="OrthoDB" id="9805933at2"/>
<dbReference type="InterPro" id="IPR003699">
    <property type="entry name" value="QueA"/>
</dbReference>
<comment type="catalytic activity">
    <reaction evidence="5">
        <text>7-aminomethyl-7-carbaguanosine(34) in tRNA + S-adenosyl-L-methionine = epoxyqueuosine(34) in tRNA + adenine + L-methionine + 2 H(+)</text>
        <dbReference type="Rhea" id="RHEA:32155"/>
        <dbReference type="Rhea" id="RHEA-COMP:10342"/>
        <dbReference type="Rhea" id="RHEA-COMP:18582"/>
        <dbReference type="ChEBI" id="CHEBI:15378"/>
        <dbReference type="ChEBI" id="CHEBI:16708"/>
        <dbReference type="ChEBI" id="CHEBI:57844"/>
        <dbReference type="ChEBI" id="CHEBI:59789"/>
        <dbReference type="ChEBI" id="CHEBI:82833"/>
        <dbReference type="ChEBI" id="CHEBI:194443"/>
        <dbReference type="EC" id="2.4.99.17"/>
    </reaction>
</comment>
<evidence type="ECO:0000256" key="4">
    <source>
        <dbReference type="ARBA" id="ARBA00022785"/>
    </source>
</evidence>
<dbReference type="EC" id="2.4.99.17" evidence="5"/>
<keyword evidence="7" id="KW-1185">Reference proteome</keyword>
<organism evidence="6 7">
    <name type="scientific">Arundinibacter roseus</name>
    <dbReference type="NCBI Taxonomy" id="2070510"/>
    <lineage>
        <taxon>Bacteria</taxon>
        <taxon>Pseudomonadati</taxon>
        <taxon>Bacteroidota</taxon>
        <taxon>Cytophagia</taxon>
        <taxon>Cytophagales</taxon>
        <taxon>Spirosomataceae</taxon>
        <taxon>Arundinibacter</taxon>
    </lineage>
</organism>
<comment type="caution">
    <text evidence="6">The sequence shown here is derived from an EMBL/GenBank/DDBJ whole genome shotgun (WGS) entry which is preliminary data.</text>
</comment>
<gene>
    <name evidence="5" type="primary">queA</name>
    <name evidence="6" type="ORF">EZE20_00025</name>
</gene>
<dbReference type="PANTHER" id="PTHR30307:SF0">
    <property type="entry name" value="S-ADENOSYLMETHIONINE:TRNA RIBOSYLTRANSFERASE-ISOMERASE"/>
    <property type="match status" value="1"/>
</dbReference>
<dbReference type="UniPathway" id="UPA00392"/>
<comment type="pathway">
    <text evidence="5">tRNA modification; tRNA-queuosine biosynthesis.</text>
</comment>
<keyword evidence="2 5" id="KW-0808">Transferase</keyword>
<comment type="subcellular location">
    <subcellularLocation>
        <location evidence="5">Cytoplasm</location>
    </subcellularLocation>
</comment>
<dbReference type="Pfam" id="PF02547">
    <property type="entry name" value="Queuosine_synth"/>
    <property type="match status" value="2"/>
</dbReference>
<evidence type="ECO:0000256" key="2">
    <source>
        <dbReference type="ARBA" id="ARBA00022679"/>
    </source>
</evidence>
<reference evidence="6 7" key="1">
    <citation type="submission" date="2019-02" db="EMBL/GenBank/DDBJ databases">
        <title>Arundinibacter roseus gen. nov., sp. nov., a new member of the family Cytophagaceae.</title>
        <authorList>
            <person name="Szuroczki S."/>
            <person name="Khayer B."/>
            <person name="Sproer C."/>
            <person name="Toumi M."/>
            <person name="Szabo A."/>
            <person name="Felfoldi T."/>
            <person name="Schumann P."/>
            <person name="Toth E."/>
        </authorList>
    </citation>
    <scope>NUCLEOTIDE SEQUENCE [LARGE SCALE GENOMIC DNA]</scope>
    <source>
        <strain evidence="6 7">DMA-k-7a</strain>
    </source>
</reference>
<comment type="subunit">
    <text evidence="5">Monomer.</text>
</comment>
<evidence type="ECO:0000313" key="6">
    <source>
        <dbReference type="EMBL" id="TDB68769.1"/>
    </source>
</evidence>